<dbReference type="RefSeq" id="YP_009036559.1">
    <property type="nucleotide sequence ID" value="NC_024213.1"/>
</dbReference>
<proteinExistence type="predicted"/>
<dbReference type="Proteomes" id="UP000026900">
    <property type="component" value="Segment"/>
</dbReference>
<name>A0A024B2B1_9CAUD</name>
<dbReference type="Pfam" id="PF16075">
    <property type="entry name" value="DUF4815"/>
    <property type="match status" value="1"/>
</dbReference>
<reference evidence="3" key="1">
    <citation type="submission" date="2014-09" db="EMBL/GenBank/DDBJ databases">
        <authorList>
            <person name="Sauder A.B."/>
            <person name="McKenzie Q.R."/>
            <person name="Temple L.M."/>
            <person name="Alexis B.K."/>
            <person name="Al-Atrache Z."/>
            <person name="Lewis L.O."/>
            <person name="Loesser-Casey K.E."/>
            <person name="Mitchell K.J."/>
        </authorList>
    </citation>
    <scope>NUCLEOTIDE SEQUENCE [LARGE SCALE GENOMIC DNA]</scope>
</reference>
<dbReference type="KEGG" id="vg:19526110"/>
<organism evidence="2 3">
    <name type="scientific">Bacillus phage Hakuna</name>
    <dbReference type="NCBI Taxonomy" id="1486659"/>
    <lineage>
        <taxon>Viruses</taxon>
        <taxon>Duplodnaviria</taxon>
        <taxon>Heunggongvirae</taxon>
        <taxon>Uroviricota</taxon>
        <taxon>Caudoviricetes</taxon>
        <taxon>Herelleviridae</taxon>
        <taxon>Bastillevirinae</taxon>
        <taxon>Wphvirus</taxon>
        <taxon>Wphvirus hakuna</taxon>
    </lineage>
</organism>
<evidence type="ECO:0000313" key="3">
    <source>
        <dbReference type="Proteomes" id="UP000026900"/>
    </source>
</evidence>
<evidence type="ECO:0000259" key="1">
    <source>
        <dbReference type="Pfam" id="PF16075"/>
    </source>
</evidence>
<protein>
    <submittedName>
        <fullName evidence="2">Tail protein</fullName>
    </submittedName>
</protein>
<feature type="domain" description="DUF4815" evidence="1">
    <location>
        <begin position="10"/>
        <end position="634"/>
    </location>
</feature>
<accession>A0A024B2B1</accession>
<evidence type="ECO:0000313" key="2">
    <source>
        <dbReference type="EMBL" id="AHZ10128.1"/>
    </source>
</evidence>
<keyword evidence="3" id="KW-1185">Reference proteome</keyword>
<sequence>MPQNIYRDKPYYDRFDATKNRTQVLFQGDKALQQSELNELQSIQNHYLGTLGDSIFKDGSIQDDMNFQFLRATTDPASAITGIKVRKGKLYLAGKIRTFEEQELKTFTGKGHEEIGVKLTSRIITAAMDPSLLDLTQDVENYLSEGADRLEEKVELTYNDPNATTIYVFDDGQLFTKAVTPDSDLVNKAIATFDSETLGSYQINGFEMYIKEEPANSSRNYITLVVDKGVAHVNGWRVEKPSTTLIQIPKERHTTAITNSTYTTQPNKPITLNSMFVNKINFMSSQYQSPLQAMTRASTGDDDALPNQYTNIKGEGSIVKTNTVTYKHNQDYYFVTRGGISYIHWVVAGEVVDGKTIADPKRPTAGTAYTASFTYDKILADKIDYTQAYKANANGIGGTTTITFIKEQPIANAITRVDFEITLSREDIVALDAKGNVHVHQGEPAEEGQATIPRNLDPLSLKLGNIHIYPDSEKAVVKNTAVTRLRFEDLQLMKARLEHVEANQAVLALERVAQKGQEPLRLRGIFVDPFTDFSRIDKDLTDVSYSFDDAHITIPTETPDDKKIRPSFLENESNAKAWGANGRIITAPFKETAEIVQNIATSPMNVNPYQVFQANGTIALTPSADNWIDESRVTLYNEEFTTTNINRWWAHQGDGEFGQLNDYNQWLVDNTNLLGGAQWNEASLGWSKTDKAEGEMWSSAQTTRSEMIEYMRQIDVKFRADGFAPLTSDYYIMFDGVRAAVTPDTGHTGGMAGTARADAEGVIRGTFKIPQNIRTGTREVVITNAKGDPNKPIGDGRAITTFSAQGTAKITTDTITRTHVTFQLYDPLAQSFVFPAARVVSSIGVYFATKDDKLPIIMQIRGLSDGGNPNRTVYAERVLKPNQINVSSTGLVETKIALDDPLMVEAGVNYCVVFITDSANYNMWTATMGETNIADGTVVTSQPYVNGVLFSSSNAVSWSVHQSTDLKFKVYSAEFNLDKDPTIEFDTMRNIDSNGLLLMASYLTPDNTGCKWEVKVLPSNSSGNINSMEWLPLANYASQPTPFLVKEAKLRATFKTNRYISPMLSMDDLLFVNFVSKQKATYTSLNTEQPEAPFDTLTLAYSASLPSNTKVTPYVQLDSALNADGSFKWIQIPDTYLKVEPDNQEFNRFVYTVNLDTQLDGKPESDKKTYKAIRYKLELTAPNRLVRPRVKKLTASVIQRIRA</sequence>
<dbReference type="EMBL" id="KJ489399">
    <property type="protein sequence ID" value="AHZ10128.1"/>
    <property type="molecule type" value="Genomic_DNA"/>
</dbReference>
<dbReference type="InterPro" id="IPR032096">
    <property type="entry name" value="DUF4815"/>
</dbReference>
<dbReference type="GeneID" id="19526110"/>